<dbReference type="EMBL" id="JPQT01000152">
    <property type="protein sequence ID" value="KFE45106.1"/>
    <property type="molecule type" value="Genomic_DNA"/>
</dbReference>
<evidence type="ECO:0000313" key="2">
    <source>
        <dbReference type="EMBL" id="KFE45106.1"/>
    </source>
</evidence>
<dbReference type="PATRIC" id="fig|317.174.peg.5802"/>
<comment type="caution">
    <text evidence="2">The sequence shown here is derived from an EMBL/GenBank/DDBJ whole genome shotgun (WGS) entry which is preliminary data.</text>
</comment>
<proteinExistence type="predicted"/>
<feature type="compositionally biased region" description="Basic and acidic residues" evidence="1">
    <location>
        <begin position="250"/>
        <end position="263"/>
    </location>
</feature>
<dbReference type="RefSeq" id="WP_020290664.1">
    <property type="nucleotide sequence ID" value="NZ_JPQT01000152.1"/>
</dbReference>
<reference evidence="2 3" key="1">
    <citation type="submission" date="2014-07" db="EMBL/GenBank/DDBJ databases">
        <title>Draft Genome Sequences of Environmental Pseudomonas syringae strains.</title>
        <authorList>
            <person name="Baltrus D.A."/>
            <person name="Berge O."/>
            <person name="Morris C."/>
        </authorList>
    </citation>
    <scope>NUCLEOTIDE SEQUENCE [LARGE SCALE GENOMIC DNA]</scope>
    <source>
        <strain evidence="2 3">CEB003</strain>
    </source>
</reference>
<evidence type="ECO:0000313" key="3">
    <source>
        <dbReference type="Proteomes" id="UP000028643"/>
    </source>
</evidence>
<sequence length="269" mass="30860">MFDPQAGMTHGTRVIGLGNKLHVGMTYWQSVTARYEELVAAGEMTERLQVSYDSRMATEGIVYTLDDQNKFDIVSGEEKLAKGRAIAREYGLEVWESNIYGELSTYDFSILRALHYESLYRLEDMQLEFDEFKEQIRVSLPDLAGKNFGFTINEHGSLEITSPDGALTDREKKQLEAWINDRDRLKELTFDHAKLVTYILKHDPRLGVEDSTVTLGNISKFIDYGVLLQSCAIRPGNENSWLEQLQRNVREMTREQETDRESENNSGKV</sequence>
<feature type="region of interest" description="Disordered" evidence="1">
    <location>
        <begin position="250"/>
        <end position="269"/>
    </location>
</feature>
<protein>
    <submittedName>
        <fullName evidence="2">Uncharacterized protein</fullName>
    </submittedName>
</protein>
<gene>
    <name evidence="2" type="ORF">IV02_28400</name>
</gene>
<accession>A0A085UPJ3</accession>
<dbReference type="Proteomes" id="UP000028643">
    <property type="component" value="Unassembled WGS sequence"/>
</dbReference>
<evidence type="ECO:0000256" key="1">
    <source>
        <dbReference type="SAM" id="MobiDB-lite"/>
    </source>
</evidence>
<organism evidence="2 3">
    <name type="scientific">Pseudomonas syringae</name>
    <dbReference type="NCBI Taxonomy" id="317"/>
    <lineage>
        <taxon>Bacteria</taxon>
        <taxon>Pseudomonadati</taxon>
        <taxon>Pseudomonadota</taxon>
        <taxon>Gammaproteobacteria</taxon>
        <taxon>Pseudomonadales</taxon>
        <taxon>Pseudomonadaceae</taxon>
        <taxon>Pseudomonas</taxon>
    </lineage>
</organism>
<name>A0A085UPJ3_PSESX</name>
<dbReference type="AlphaFoldDB" id="A0A085UPJ3"/>